<accession>A0A2M7AT82</accession>
<dbReference type="AlphaFoldDB" id="A0A2M7AT82"/>
<gene>
    <name evidence="3" type="ORF">COS78_00255</name>
</gene>
<sequence length="395" mass="44780">MDPSRQMHVDINSCFASIEQLSNPLLQGKPVAVAAYKSEWGVILAASREAKKLGIGTGTRVGEAKKICPEIVILEPDTPKYRFIHRQLKKILVRYSPRVVAKSIDEFAINFKRVEGNLISTAKEIKKEIAVEIGPWLTVSIGIGPNRFLAKTASNMQKPDGLVEINSNNFENIYKKLDLIKLNGINWRTALRLQLSGIENTWDFYSATRQKLKSIFCSVLGEYWYWRLRGVEIDGKKEEAEKSYSNIYSLKKRAKNRAELLSVIYQLALKSGNKLRRKKRMATGVALWLLLSNGNWNKVGRAKTGMVNGWEIYREAIKLLPTEIKGEVKRVTVYIFDLKPAVWIQDDLFGKRGKFIKLTKTADLINDKFGAGTIIPGTLMEKIKIPDFIGFGQTR</sequence>
<dbReference type="InterPro" id="IPR001126">
    <property type="entry name" value="UmuC"/>
</dbReference>
<organism evidence="3 4">
    <name type="scientific">Candidatus Shapirobacteria bacterium CG06_land_8_20_14_3_00_40_12</name>
    <dbReference type="NCBI Taxonomy" id="1974881"/>
    <lineage>
        <taxon>Bacteria</taxon>
        <taxon>Candidatus Shapironibacteriota</taxon>
    </lineage>
</organism>
<evidence type="ECO:0000313" key="4">
    <source>
        <dbReference type="Proteomes" id="UP000231407"/>
    </source>
</evidence>
<dbReference type="GO" id="GO:0042276">
    <property type="term" value="P:error-prone translesion synthesis"/>
    <property type="evidence" value="ECO:0007669"/>
    <property type="project" value="TreeGrafter"/>
</dbReference>
<dbReference type="Pfam" id="PF00817">
    <property type="entry name" value="IMS"/>
    <property type="match status" value="1"/>
</dbReference>
<dbReference type="PANTHER" id="PTHR11076">
    <property type="entry name" value="DNA REPAIR POLYMERASE UMUC / TRANSFERASE FAMILY MEMBER"/>
    <property type="match status" value="1"/>
</dbReference>
<reference evidence="4" key="1">
    <citation type="submission" date="2017-09" db="EMBL/GenBank/DDBJ databases">
        <title>Depth-based differentiation of microbial function through sediment-hosted aquifers and enrichment of novel symbionts in the deep terrestrial subsurface.</title>
        <authorList>
            <person name="Probst A.J."/>
            <person name="Ladd B."/>
            <person name="Jarett J.K."/>
            <person name="Geller-Mcgrath D.E."/>
            <person name="Sieber C.M.K."/>
            <person name="Emerson J.B."/>
            <person name="Anantharaman K."/>
            <person name="Thomas B.C."/>
            <person name="Malmstrom R."/>
            <person name="Stieglmeier M."/>
            <person name="Klingl A."/>
            <person name="Woyke T."/>
            <person name="Ryan C.M."/>
            <person name="Banfield J.F."/>
        </authorList>
    </citation>
    <scope>NUCLEOTIDE SEQUENCE [LARGE SCALE GENOMIC DNA]</scope>
</reference>
<dbReference type="InterPro" id="IPR043128">
    <property type="entry name" value="Rev_trsase/Diguanyl_cyclase"/>
</dbReference>
<dbReference type="InterPro" id="IPR017961">
    <property type="entry name" value="DNA_pol_Y-fam_little_finger"/>
</dbReference>
<dbReference type="SUPFAM" id="SSF56672">
    <property type="entry name" value="DNA/RNA polymerases"/>
    <property type="match status" value="1"/>
</dbReference>
<evidence type="ECO:0000256" key="1">
    <source>
        <dbReference type="ARBA" id="ARBA00010945"/>
    </source>
</evidence>
<evidence type="ECO:0000313" key="3">
    <source>
        <dbReference type="EMBL" id="PIU73824.1"/>
    </source>
</evidence>
<dbReference type="InterPro" id="IPR050116">
    <property type="entry name" value="DNA_polymerase-Y"/>
</dbReference>
<dbReference type="GO" id="GO:0003684">
    <property type="term" value="F:damaged DNA binding"/>
    <property type="evidence" value="ECO:0007669"/>
    <property type="project" value="InterPro"/>
</dbReference>
<dbReference type="EMBL" id="PEWA01000003">
    <property type="protein sequence ID" value="PIU73824.1"/>
    <property type="molecule type" value="Genomic_DNA"/>
</dbReference>
<dbReference type="PANTHER" id="PTHR11076:SF33">
    <property type="entry name" value="DNA POLYMERASE KAPPA"/>
    <property type="match status" value="1"/>
</dbReference>
<dbReference type="Gene3D" id="3.30.70.270">
    <property type="match status" value="1"/>
</dbReference>
<dbReference type="Pfam" id="PF11799">
    <property type="entry name" value="IMS_C"/>
    <property type="match status" value="1"/>
</dbReference>
<protein>
    <recommendedName>
        <fullName evidence="2">UmuC domain-containing protein</fullName>
    </recommendedName>
</protein>
<dbReference type="GO" id="GO:0005829">
    <property type="term" value="C:cytosol"/>
    <property type="evidence" value="ECO:0007669"/>
    <property type="project" value="TreeGrafter"/>
</dbReference>
<name>A0A2M7AT82_9BACT</name>
<feature type="domain" description="UmuC" evidence="2">
    <location>
        <begin position="6"/>
        <end position="186"/>
    </location>
</feature>
<evidence type="ECO:0000259" key="2">
    <source>
        <dbReference type="PROSITE" id="PS50173"/>
    </source>
</evidence>
<dbReference type="InterPro" id="IPR043502">
    <property type="entry name" value="DNA/RNA_pol_sf"/>
</dbReference>
<comment type="similarity">
    <text evidence="1">Belongs to the DNA polymerase type-Y family.</text>
</comment>
<dbReference type="GO" id="GO:0009432">
    <property type="term" value="P:SOS response"/>
    <property type="evidence" value="ECO:0007669"/>
    <property type="project" value="TreeGrafter"/>
</dbReference>
<dbReference type="Proteomes" id="UP000231407">
    <property type="component" value="Unassembled WGS sequence"/>
</dbReference>
<proteinExistence type="inferred from homology"/>
<comment type="caution">
    <text evidence="3">The sequence shown here is derived from an EMBL/GenBank/DDBJ whole genome shotgun (WGS) entry which is preliminary data.</text>
</comment>
<dbReference type="PROSITE" id="PS50173">
    <property type="entry name" value="UMUC"/>
    <property type="match status" value="1"/>
</dbReference>
<dbReference type="GO" id="GO:0006281">
    <property type="term" value="P:DNA repair"/>
    <property type="evidence" value="ECO:0007669"/>
    <property type="project" value="InterPro"/>
</dbReference>
<dbReference type="GO" id="GO:0003887">
    <property type="term" value="F:DNA-directed DNA polymerase activity"/>
    <property type="evidence" value="ECO:0007669"/>
    <property type="project" value="TreeGrafter"/>
</dbReference>
<dbReference type="Gene3D" id="3.40.1170.60">
    <property type="match status" value="1"/>
</dbReference>